<feature type="region of interest" description="Disordered" evidence="1">
    <location>
        <begin position="16"/>
        <end position="37"/>
    </location>
</feature>
<evidence type="ECO:0000313" key="2">
    <source>
        <dbReference type="EMBL" id="KAI5321414.1"/>
    </source>
</evidence>
<name>A0AAD4YU39_PRUDU</name>
<keyword evidence="3" id="KW-1185">Reference proteome</keyword>
<comment type="caution">
    <text evidence="2">The sequence shown here is derived from an EMBL/GenBank/DDBJ whole genome shotgun (WGS) entry which is preliminary data.</text>
</comment>
<accession>A0AAD4YU39</accession>
<sequence>MLNITGDFKIGRDVSLPETDVRSARNPPRDLGGKPPSQREILPFYAGNVHGYLHQILLEHWKDKDPDMKIFGPMPPGVAIKMNYIHHMKRSNTVSAPRFTRSTAQGWLYYL</sequence>
<evidence type="ECO:0000256" key="1">
    <source>
        <dbReference type="SAM" id="MobiDB-lite"/>
    </source>
</evidence>
<evidence type="ECO:0000313" key="3">
    <source>
        <dbReference type="Proteomes" id="UP001054821"/>
    </source>
</evidence>
<dbReference type="InterPro" id="IPR004263">
    <property type="entry name" value="Exostosin"/>
</dbReference>
<dbReference type="AlphaFoldDB" id="A0AAD4YU39"/>
<reference evidence="2 3" key="1">
    <citation type="journal article" date="2022" name="G3 (Bethesda)">
        <title>Whole-genome sequence and methylome profiling of the almond [Prunus dulcis (Mill.) D.A. Webb] cultivar 'Nonpareil'.</title>
        <authorList>
            <person name="D'Amico-Willman K.M."/>
            <person name="Ouma W.Z."/>
            <person name="Meulia T."/>
            <person name="Sideli G.M."/>
            <person name="Gradziel T.M."/>
            <person name="Fresnedo-Ramirez J."/>
        </authorList>
    </citation>
    <scope>NUCLEOTIDE SEQUENCE [LARGE SCALE GENOMIC DNA]</scope>
    <source>
        <strain evidence="2">Clone GOH B32 T37-40</strain>
    </source>
</reference>
<proteinExistence type="predicted"/>
<organism evidence="2 3">
    <name type="scientific">Prunus dulcis</name>
    <name type="common">Almond</name>
    <name type="synonym">Amygdalus dulcis</name>
    <dbReference type="NCBI Taxonomy" id="3755"/>
    <lineage>
        <taxon>Eukaryota</taxon>
        <taxon>Viridiplantae</taxon>
        <taxon>Streptophyta</taxon>
        <taxon>Embryophyta</taxon>
        <taxon>Tracheophyta</taxon>
        <taxon>Spermatophyta</taxon>
        <taxon>Magnoliopsida</taxon>
        <taxon>eudicotyledons</taxon>
        <taxon>Gunneridae</taxon>
        <taxon>Pentapetalae</taxon>
        <taxon>rosids</taxon>
        <taxon>fabids</taxon>
        <taxon>Rosales</taxon>
        <taxon>Rosaceae</taxon>
        <taxon>Amygdaloideae</taxon>
        <taxon>Amygdaleae</taxon>
        <taxon>Prunus</taxon>
    </lineage>
</organism>
<protein>
    <submittedName>
        <fullName evidence="2">Uncharacterized protein</fullName>
    </submittedName>
</protein>
<dbReference type="GO" id="GO:0016757">
    <property type="term" value="F:glycosyltransferase activity"/>
    <property type="evidence" value="ECO:0007669"/>
    <property type="project" value="InterPro"/>
</dbReference>
<dbReference type="PANTHER" id="PTHR11062:SF210">
    <property type="entry name" value="EXOSTOSIN FAMILY PROTEIN"/>
    <property type="match status" value="1"/>
</dbReference>
<gene>
    <name evidence="2" type="ORF">L3X38_030485</name>
</gene>
<dbReference type="Proteomes" id="UP001054821">
    <property type="component" value="Chromosome 6"/>
</dbReference>
<dbReference type="EMBL" id="JAJFAZ020000006">
    <property type="protein sequence ID" value="KAI5321414.1"/>
    <property type="molecule type" value="Genomic_DNA"/>
</dbReference>
<dbReference type="PANTHER" id="PTHR11062">
    <property type="entry name" value="EXOSTOSIN HEPARAN SULFATE GLYCOSYLTRANSFERASE -RELATED"/>
    <property type="match status" value="1"/>
</dbReference>
<feature type="compositionally biased region" description="Basic and acidic residues" evidence="1">
    <location>
        <begin position="19"/>
        <end position="32"/>
    </location>
</feature>